<name>A0A150WGP2_BDEBC</name>
<evidence type="ECO:0000256" key="1">
    <source>
        <dbReference type="SAM" id="SignalP"/>
    </source>
</evidence>
<dbReference type="AlphaFoldDB" id="A0A150WGP2"/>
<reference evidence="2 3" key="1">
    <citation type="submission" date="2016-03" db="EMBL/GenBank/DDBJ databases">
        <authorList>
            <person name="Ploux O."/>
        </authorList>
    </citation>
    <scope>NUCLEOTIDE SEQUENCE [LARGE SCALE GENOMIC DNA]</scope>
    <source>
        <strain evidence="2 3">BER2</strain>
    </source>
</reference>
<dbReference type="OrthoDB" id="9817534at2"/>
<accession>A0A150WGP2</accession>
<organism evidence="2 3">
    <name type="scientific">Bdellovibrio bacteriovorus</name>
    <dbReference type="NCBI Taxonomy" id="959"/>
    <lineage>
        <taxon>Bacteria</taxon>
        <taxon>Pseudomonadati</taxon>
        <taxon>Bdellovibrionota</taxon>
        <taxon>Bdellovibrionia</taxon>
        <taxon>Bdellovibrionales</taxon>
        <taxon>Pseudobdellovibrionaceae</taxon>
        <taxon>Bdellovibrio</taxon>
    </lineage>
</organism>
<dbReference type="EMBL" id="LUKF01000016">
    <property type="protein sequence ID" value="KYG62172.1"/>
    <property type="molecule type" value="Genomic_DNA"/>
</dbReference>
<gene>
    <name evidence="2" type="ORF">AZI85_08220</name>
</gene>
<sequence length="335" mass="37401">MKVSALILSLFLPFAVFATPRQDVEKKIIADTALSLSRIKSPSEALEKLKPRLNEGEVKYLEGLIQKKLWVEMPEVANEDGIITYKFSDGTKVSVEITDYFRGEFLVNGHKIEVDRYKTLEEKMSYLRRLVSMKILPAKSKGAGLWSLFFPYAQASLTCNMVVSSGCLEVSMAASLWLVRETSSESPLARCRDNYYFNKNQDMTKKCLSQYGNSQALSSIQEISEMLAQTPKSTIEITCNKGEGPHIWINGEEVTRFNKGHSASDYSVAMAQDPQMKLNKLPAAVLRCCQKPSGDPLAGECESFVNEHLGSKEKRAKEFGGSNVRLRGKALEGTR</sequence>
<evidence type="ECO:0000313" key="3">
    <source>
        <dbReference type="Proteomes" id="UP000075391"/>
    </source>
</evidence>
<feature type="signal peptide" evidence="1">
    <location>
        <begin position="1"/>
        <end position="18"/>
    </location>
</feature>
<comment type="caution">
    <text evidence="2">The sequence shown here is derived from an EMBL/GenBank/DDBJ whole genome shotgun (WGS) entry which is preliminary data.</text>
</comment>
<dbReference type="RefSeq" id="WP_063244278.1">
    <property type="nucleotide sequence ID" value="NZ_LUKF01000016.1"/>
</dbReference>
<feature type="chain" id="PRO_5007572813" evidence="1">
    <location>
        <begin position="19"/>
        <end position="335"/>
    </location>
</feature>
<proteinExistence type="predicted"/>
<evidence type="ECO:0000313" key="2">
    <source>
        <dbReference type="EMBL" id="KYG62172.1"/>
    </source>
</evidence>
<keyword evidence="1" id="KW-0732">Signal</keyword>
<protein>
    <submittedName>
        <fullName evidence="2">Uncharacterized protein</fullName>
    </submittedName>
</protein>
<dbReference type="Proteomes" id="UP000075391">
    <property type="component" value="Unassembled WGS sequence"/>
</dbReference>